<evidence type="ECO:0000313" key="1">
    <source>
        <dbReference type="EMBL" id="CAB4984844.1"/>
    </source>
</evidence>
<gene>
    <name evidence="1" type="ORF">UFOPK3957_00662</name>
</gene>
<reference evidence="1" key="1">
    <citation type="submission" date="2020-05" db="EMBL/GenBank/DDBJ databases">
        <authorList>
            <person name="Chiriac C."/>
            <person name="Salcher M."/>
            <person name="Ghai R."/>
            <person name="Kavagutti S V."/>
        </authorList>
    </citation>
    <scope>NUCLEOTIDE SEQUENCE</scope>
</reference>
<name>A0A6J7N420_9ZZZZ</name>
<accession>A0A6J7N420</accession>
<organism evidence="1">
    <name type="scientific">freshwater metagenome</name>
    <dbReference type="NCBI Taxonomy" id="449393"/>
    <lineage>
        <taxon>unclassified sequences</taxon>
        <taxon>metagenomes</taxon>
        <taxon>ecological metagenomes</taxon>
    </lineage>
</organism>
<dbReference type="AlphaFoldDB" id="A0A6J7N420"/>
<dbReference type="EMBL" id="CAFBOM010000090">
    <property type="protein sequence ID" value="CAB4984844.1"/>
    <property type="molecule type" value="Genomic_DNA"/>
</dbReference>
<protein>
    <submittedName>
        <fullName evidence="1">Unannotated protein</fullName>
    </submittedName>
</protein>
<proteinExistence type="predicted"/>
<sequence length="183" mass="19587">MHRTIAISVAAVIGGFLLAPAQPASARSYDSWSDVSNALSGSQTPWEPRRTLGLPRDPKLGIDVTPCKGKGKQGSVIRVRHASPKARRVFYIVEQPNGVTCVKTSNAGYGKVGTVRTHGFVFDIYARCKKATCPPSAVPKRGLVQMRPAGAGASVTNFRMATKGLAYDEVTRIVEGLTLNAYN</sequence>